<evidence type="ECO:0000256" key="7">
    <source>
        <dbReference type="SAM" id="MobiDB-lite"/>
    </source>
</evidence>
<dbReference type="InterPro" id="IPR022755">
    <property type="entry name" value="Znf_C2H2_jaz"/>
</dbReference>
<dbReference type="GO" id="GO:0005634">
    <property type="term" value="C:nucleus"/>
    <property type="evidence" value="ECO:0007669"/>
    <property type="project" value="InterPro"/>
</dbReference>
<feature type="domain" description="ZAD" evidence="9">
    <location>
        <begin position="8"/>
        <end position="84"/>
    </location>
</feature>
<feature type="compositionally biased region" description="Basic and acidic residues" evidence="7">
    <location>
        <begin position="136"/>
        <end position="167"/>
    </location>
</feature>
<dbReference type="GO" id="GO:0008270">
    <property type="term" value="F:zinc ion binding"/>
    <property type="evidence" value="ECO:0007669"/>
    <property type="project" value="UniProtKB-UniRule"/>
</dbReference>
<dbReference type="PROSITE" id="PS51915">
    <property type="entry name" value="ZAD"/>
    <property type="match status" value="1"/>
</dbReference>
<feature type="binding site" evidence="6">
    <location>
        <position position="10"/>
    </location>
    <ligand>
        <name>Zn(2+)</name>
        <dbReference type="ChEBI" id="CHEBI:29105"/>
    </ligand>
</feature>
<dbReference type="AlphaFoldDB" id="A0A8K0K400"/>
<feature type="domain" description="C2H2-type" evidence="8">
    <location>
        <begin position="384"/>
        <end position="411"/>
    </location>
</feature>
<keyword evidence="3 5" id="KW-0863">Zinc-finger</keyword>
<dbReference type="Gene3D" id="3.40.1800.20">
    <property type="match status" value="1"/>
</dbReference>
<dbReference type="SUPFAM" id="SSF57667">
    <property type="entry name" value="beta-beta-alpha zinc fingers"/>
    <property type="match status" value="3"/>
</dbReference>
<evidence type="ECO:0000313" key="11">
    <source>
        <dbReference type="Proteomes" id="UP000792457"/>
    </source>
</evidence>
<dbReference type="SMART" id="SM00355">
    <property type="entry name" value="ZnF_C2H2"/>
    <property type="match status" value="8"/>
</dbReference>
<dbReference type="Pfam" id="PF00096">
    <property type="entry name" value="zf-C2H2"/>
    <property type="match status" value="1"/>
</dbReference>
<keyword evidence="4 6" id="KW-0862">Zinc</keyword>
<dbReference type="InterPro" id="IPR013087">
    <property type="entry name" value="Znf_C2H2_type"/>
</dbReference>
<reference evidence="10" key="2">
    <citation type="submission" date="2017-10" db="EMBL/GenBank/DDBJ databases">
        <title>Ladona fulva Genome sequencing and assembly.</title>
        <authorList>
            <person name="Murali S."/>
            <person name="Richards S."/>
            <person name="Bandaranaike D."/>
            <person name="Bellair M."/>
            <person name="Blankenburg K."/>
            <person name="Chao H."/>
            <person name="Dinh H."/>
            <person name="Doddapaneni H."/>
            <person name="Dugan-Rocha S."/>
            <person name="Elkadiri S."/>
            <person name="Gnanaolivu R."/>
            <person name="Hernandez B."/>
            <person name="Skinner E."/>
            <person name="Javaid M."/>
            <person name="Lee S."/>
            <person name="Li M."/>
            <person name="Ming W."/>
            <person name="Munidasa M."/>
            <person name="Muniz J."/>
            <person name="Nguyen L."/>
            <person name="Hughes D."/>
            <person name="Osuji N."/>
            <person name="Pu L.-L."/>
            <person name="Puazo M."/>
            <person name="Qu C."/>
            <person name="Quiroz J."/>
            <person name="Raj R."/>
            <person name="Weissenberger G."/>
            <person name="Xin Y."/>
            <person name="Zou X."/>
            <person name="Han Y."/>
            <person name="Worley K."/>
            <person name="Muzny D."/>
            <person name="Gibbs R."/>
        </authorList>
    </citation>
    <scope>NUCLEOTIDE SEQUENCE</scope>
    <source>
        <strain evidence="10">Sampled in the wild</strain>
    </source>
</reference>
<feature type="domain" description="C2H2-type" evidence="8">
    <location>
        <begin position="467"/>
        <end position="490"/>
    </location>
</feature>
<feature type="domain" description="C2H2-type" evidence="8">
    <location>
        <begin position="349"/>
        <end position="369"/>
    </location>
</feature>
<organism evidence="10 11">
    <name type="scientific">Ladona fulva</name>
    <name type="common">Scarce chaser dragonfly</name>
    <name type="synonym">Libellula fulva</name>
    <dbReference type="NCBI Taxonomy" id="123851"/>
    <lineage>
        <taxon>Eukaryota</taxon>
        <taxon>Metazoa</taxon>
        <taxon>Ecdysozoa</taxon>
        <taxon>Arthropoda</taxon>
        <taxon>Hexapoda</taxon>
        <taxon>Insecta</taxon>
        <taxon>Pterygota</taxon>
        <taxon>Palaeoptera</taxon>
        <taxon>Odonata</taxon>
        <taxon>Epiprocta</taxon>
        <taxon>Anisoptera</taxon>
        <taxon>Libelluloidea</taxon>
        <taxon>Libellulidae</taxon>
        <taxon>Ladona</taxon>
    </lineage>
</organism>
<dbReference type="Proteomes" id="UP000792457">
    <property type="component" value="Unassembled WGS sequence"/>
</dbReference>
<protein>
    <submittedName>
        <fullName evidence="10">Uncharacterized protein</fullName>
    </submittedName>
</protein>
<dbReference type="PANTHER" id="PTHR24379:SF121">
    <property type="entry name" value="C2H2-TYPE DOMAIN-CONTAINING PROTEIN"/>
    <property type="match status" value="1"/>
</dbReference>
<dbReference type="PANTHER" id="PTHR24379">
    <property type="entry name" value="KRAB AND ZINC FINGER DOMAIN-CONTAINING"/>
    <property type="match status" value="1"/>
</dbReference>
<dbReference type="PROSITE" id="PS00028">
    <property type="entry name" value="ZINC_FINGER_C2H2_1"/>
    <property type="match status" value="4"/>
</dbReference>
<evidence type="ECO:0000256" key="3">
    <source>
        <dbReference type="ARBA" id="ARBA00022771"/>
    </source>
</evidence>
<dbReference type="InterPro" id="IPR012934">
    <property type="entry name" value="Znf_AD"/>
</dbReference>
<name>A0A8K0K400_LADFU</name>
<keyword evidence="11" id="KW-1185">Reference proteome</keyword>
<keyword evidence="1 6" id="KW-0479">Metal-binding</keyword>
<evidence type="ECO:0000256" key="2">
    <source>
        <dbReference type="ARBA" id="ARBA00022737"/>
    </source>
</evidence>
<keyword evidence="2" id="KW-0677">Repeat</keyword>
<dbReference type="SMART" id="SM00868">
    <property type="entry name" value="zf-AD"/>
    <property type="match status" value="1"/>
</dbReference>
<accession>A0A8K0K400</accession>
<proteinExistence type="predicted"/>
<feature type="binding site" evidence="6">
    <location>
        <position position="13"/>
    </location>
    <ligand>
        <name>Zn(2+)</name>
        <dbReference type="ChEBI" id="CHEBI:29105"/>
    </ligand>
</feature>
<dbReference type="Pfam" id="PF12171">
    <property type="entry name" value="zf-C2H2_jaz"/>
    <property type="match status" value="1"/>
</dbReference>
<evidence type="ECO:0000256" key="1">
    <source>
        <dbReference type="ARBA" id="ARBA00022723"/>
    </source>
</evidence>
<dbReference type="FunFam" id="3.30.160.60:FF:000446">
    <property type="entry name" value="Zinc finger protein"/>
    <property type="match status" value="1"/>
</dbReference>
<comment type="caution">
    <text evidence="10">The sequence shown here is derived from an EMBL/GenBank/DDBJ whole genome shotgun (WGS) entry which is preliminary data.</text>
</comment>
<sequence>MPPLDYLMVCRLCVLKNSSYANIFNITGTLEVRIADVINELLQLNVYPGDGLPDRICCDCLNELARFKRFKNISHEAKATLTSVIKGEITPMPKPSTSKAKDDIELVDLAENDDDSGAETIDAPSPKTELRFIELEESDGEHSKMMGYKKEDEKEVDGKMSTEKDPFESESDPGSDDGNILDDDMEADIVELEEEDTFVEDPFEDEHLTNHCSRTLGYDRNSKDSKRKAEMVNNAVESQNSVPNSDDLSEDDCNFQDESEKIYSCKRCSKVFPDNLELNIHIDKGDCEDFRCSNCEKTVSSSRELRKHVTYCEKSKLYACGICDKTFDNEISLKSHMKSHQRKLSQVQYECKKCKKAFKLRKNLKGHEKKCKFPDVKREYNGHYICGVCKDGFKNYSFFRKHFDTHMNIQKDALCGFCDVSYPSALDLRKHVWACHGTLECDICSKRFLESYFLNRHYVTHTLERPYSCSKCDKTYKTQYSLNVHVSSAH</sequence>
<feature type="region of interest" description="Disordered" evidence="7">
    <location>
        <begin position="136"/>
        <end position="182"/>
    </location>
</feature>
<feature type="binding site" evidence="6">
    <location>
        <position position="60"/>
    </location>
    <ligand>
        <name>Zn(2+)</name>
        <dbReference type="ChEBI" id="CHEBI:29105"/>
    </ligand>
</feature>
<dbReference type="OrthoDB" id="6105938at2759"/>
<evidence type="ECO:0000256" key="5">
    <source>
        <dbReference type="PROSITE-ProRule" id="PRU00042"/>
    </source>
</evidence>
<evidence type="ECO:0000256" key="4">
    <source>
        <dbReference type="ARBA" id="ARBA00022833"/>
    </source>
</evidence>
<evidence type="ECO:0000313" key="10">
    <source>
        <dbReference type="EMBL" id="KAG8225583.1"/>
    </source>
</evidence>
<gene>
    <name evidence="10" type="ORF">J437_LFUL002102</name>
</gene>
<evidence type="ECO:0000259" key="9">
    <source>
        <dbReference type="PROSITE" id="PS51915"/>
    </source>
</evidence>
<dbReference type="Pfam" id="PF07776">
    <property type="entry name" value="zf-AD"/>
    <property type="match status" value="1"/>
</dbReference>
<dbReference type="PROSITE" id="PS50157">
    <property type="entry name" value="ZINC_FINGER_C2H2_2"/>
    <property type="match status" value="5"/>
</dbReference>
<reference evidence="10" key="1">
    <citation type="submission" date="2013-04" db="EMBL/GenBank/DDBJ databases">
        <authorList>
            <person name="Qu J."/>
            <person name="Murali S.C."/>
            <person name="Bandaranaike D."/>
            <person name="Bellair M."/>
            <person name="Blankenburg K."/>
            <person name="Chao H."/>
            <person name="Dinh H."/>
            <person name="Doddapaneni H."/>
            <person name="Downs B."/>
            <person name="Dugan-Rocha S."/>
            <person name="Elkadiri S."/>
            <person name="Gnanaolivu R.D."/>
            <person name="Hernandez B."/>
            <person name="Javaid M."/>
            <person name="Jayaseelan J.C."/>
            <person name="Lee S."/>
            <person name="Li M."/>
            <person name="Ming W."/>
            <person name="Munidasa M."/>
            <person name="Muniz J."/>
            <person name="Nguyen L."/>
            <person name="Ongeri F."/>
            <person name="Osuji N."/>
            <person name="Pu L.-L."/>
            <person name="Puazo M."/>
            <person name="Qu C."/>
            <person name="Quiroz J."/>
            <person name="Raj R."/>
            <person name="Weissenberger G."/>
            <person name="Xin Y."/>
            <person name="Zou X."/>
            <person name="Han Y."/>
            <person name="Richards S."/>
            <person name="Worley K."/>
            <person name="Muzny D."/>
            <person name="Gibbs R."/>
        </authorList>
    </citation>
    <scope>NUCLEOTIDE SEQUENCE</scope>
    <source>
        <strain evidence="10">Sampled in the wild</strain>
    </source>
</reference>
<feature type="compositionally biased region" description="Acidic residues" evidence="7">
    <location>
        <begin position="168"/>
        <end position="182"/>
    </location>
</feature>
<evidence type="ECO:0000256" key="6">
    <source>
        <dbReference type="PROSITE-ProRule" id="PRU01263"/>
    </source>
</evidence>
<feature type="domain" description="C2H2-type" evidence="8">
    <location>
        <begin position="318"/>
        <end position="345"/>
    </location>
</feature>
<dbReference type="EMBL" id="KZ308242">
    <property type="protein sequence ID" value="KAG8225583.1"/>
    <property type="molecule type" value="Genomic_DNA"/>
</dbReference>
<dbReference type="Gene3D" id="3.30.160.60">
    <property type="entry name" value="Classic Zinc Finger"/>
    <property type="match status" value="5"/>
</dbReference>
<evidence type="ECO:0000259" key="8">
    <source>
        <dbReference type="PROSITE" id="PS50157"/>
    </source>
</evidence>
<dbReference type="SUPFAM" id="SSF57716">
    <property type="entry name" value="Glucocorticoid receptor-like (DNA-binding domain)"/>
    <property type="match status" value="1"/>
</dbReference>
<feature type="binding site" evidence="6">
    <location>
        <position position="57"/>
    </location>
    <ligand>
        <name>Zn(2+)</name>
        <dbReference type="ChEBI" id="CHEBI:29105"/>
    </ligand>
</feature>
<dbReference type="InterPro" id="IPR036236">
    <property type="entry name" value="Znf_C2H2_sf"/>
</dbReference>
<feature type="domain" description="C2H2-type" evidence="8">
    <location>
        <begin position="439"/>
        <end position="466"/>
    </location>
</feature>